<gene>
    <name evidence="1" type="ORF">CDAR_260511</name>
</gene>
<keyword evidence="2" id="KW-1185">Reference proteome</keyword>
<organism evidence="1 2">
    <name type="scientific">Caerostris darwini</name>
    <dbReference type="NCBI Taxonomy" id="1538125"/>
    <lineage>
        <taxon>Eukaryota</taxon>
        <taxon>Metazoa</taxon>
        <taxon>Ecdysozoa</taxon>
        <taxon>Arthropoda</taxon>
        <taxon>Chelicerata</taxon>
        <taxon>Arachnida</taxon>
        <taxon>Araneae</taxon>
        <taxon>Araneomorphae</taxon>
        <taxon>Entelegynae</taxon>
        <taxon>Araneoidea</taxon>
        <taxon>Araneidae</taxon>
        <taxon>Caerostris</taxon>
    </lineage>
</organism>
<evidence type="ECO:0000313" key="1">
    <source>
        <dbReference type="EMBL" id="GIX86663.1"/>
    </source>
</evidence>
<dbReference type="AlphaFoldDB" id="A0AAV4NQH5"/>
<dbReference type="Proteomes" id="UP001054837">
    <property type="component" value="Unassembled WGS sequence"/>
</dbReference>
<accession>A0AAV4NQH5</accession>
<name>A0AAV4NQH5_9ARAC</name>
<evidence type="ECO:0000313" key="2">
    <source>
        <dbReference type="Proteomes" id="UP001054837"/>
    </source>
</evidence>
<dbReference type="EMBL" id="BPLQ01001908">
    <property type="protein sequence ID" value="GIX86663.1"/>
    <property type="molecule type" value="Genomic_DNA"/>
</dbReference>
<protein>
    <submittedName>
        <fullName evidence="1">Uncharacterized protein</fullName>
    </submittedName>
</protein>
<reference evidence="1 2" key="1">
    <citation type="submission" date="2021-06" db="EMBL/GenBank/DDBJ databases">
        <title>Caerostris darwini draft genome.</title>
        <authorList>
            <person name="Kono N."/>
            <person name="Arakawa K."/>
        </authorList>
    </citation>
    <scope>NUCLEOTIDE SEQUENCE [LARGE SCALE GENOMIC DNA]</scope>
</reference>
<sequence length="81" mass="9987">MEFLHYARNQQQLEFARLYRSCFNSQKLRANYIFLTFSLLWIPRKDDDELTLLKLTGLLTRNLKHTQVWFLFNKLKLSYQR</sequence>
<proteinExistence type="predicted"/>
<comment type="caution">
    <text evidence="1">The sequence shown here is derived from an EMBL/GenBank/DDBJ whole genome shotgun (WGS) entry which is preliminary data.</text>
</comment>